<feature type="transmembrane region" description="Helical" evidence="1">
    <location>
        <begin position="161"/>
        <end position="182"/>
    </location>
</feature>
<keyword evidence="4" id="KW-1185">Reference proteome</keyword>
<comment type="caution">
    <text evidence="3">The sequence shown here is derived from an EMBL/GenBank/DDBJ whole genome shotgun (WGS) entry which is preliminary data.</text>
</comment>
<dbReference type="EMBL" id="JAHESF010000045">
    <property type="protein sequence ID" value="MBT1700678.1"/>
    <property type="molecule type" value="Genomic_DNA"/>
</dbReference>
<keyword evidence="1" id="KW-1133">Transmembrane helix</keyword>
<evidence type="ECO:0000313" key="3">
    <source>
        <dbReference type="EMBL" id="MBT1700678.1"/>
    </source>
</evidence>
<dbReference type="PANTHER" id="PTHR14969">
    <property type="entry name" value="SPHINGOSINE-1-PHOSPHATE PHOSPHOHYDROLASE"/>
    <property type="match status" value="1"/>
</dbReference>
<name>A0AAP2DST9_9BACT</name>
<dbReference type="InterPro" id="IPR036938">
    <property type="entry name" value="PAP2/HPO_sf"/>
</dbReference>
<sequence length="200" mass="23018">MIDQLLELDREIFLYLNGFHTPWLDPIMLFITETLSWLPLHLFLLYLIFKDHQKKGWLVLIGLVLTIVLADQVTSTLMKPYFARFRPSHEPALQSLVHIVNGYKGGKFGFASSHAANTFGVANFLFLLFGKTRKWIVMLFLWAALVTYSRIYLGVHYPGDILVGALVGMLSAMASFWFYRWLKKIYDNRKKQASPSGSPQ</sequence>
<feature type="domain" description="Phosphatidic acid phosphatase type 2/haloperoxidase" evidence="2">
    <location>
        <begin position="60"/>
        <end position="176"/>
    </location>
</feature>
<accession>A0AAP2DST9</accession>
<dbReference type="Gene3D" id="1.20.144.10">
    <property type="entry name" value="Phosphatidic acid phosphatase type 2/haloperoxidase"/>
    <property type="match status" value="1"/>
</dbReference>
<dbReference type="AlphaFoldDB" id="A0AAP2DST9"/>
<protein>
    <submittedName>
        <fullName evidence="3">Phosphatase PAP2 family protein</fullName>
    </submittedName>
</protein>
<organism evidence="3 4">
    <name type="scientific">Chryseosolibacter histidini</name>
    <dbReference type="NCBI Taxonomy" id="2782349"/>
    <lineage>
        <taxon>Bacteria</taxon>
        <taxon>Pseudomonadati</taxon>
        <taxon>Bacteroidota</taxon>
        <taxon>Cytophagia</taxon>
        <taxon>Cytophagales</taxon>
        <taxon>Chryseotaleaceae</taxon>
        <taxon>Chryseosolibacter</taxon>
    </lineage>
</organism>
<evidence type="ECO:0000313" key="4">
    <source>
        <dbReference type="Proteomes" id="UP001319200"/>
    </source>
</evidence>
<feature type="transmembrane region" description="Helical" evidence="1">
    <location>
        <begin position="27"/>
        <end position="49"/>
    </location>
</feature>
<feature type="transmembrane region" description="Helical" evidence="1">
    <location>
        <begin position="56"/>
        <end position="78"/>
    </location>
</feature>
<dbReference type="PANTHER" id="PTHR14969:SF13">
    <property type="entry name" value="AT30094P"/>
    <property type="match status" value="1"/>
</dbReference>
<reference evidence="3 4" key="1">
    <citation type="submission" date="2021-05" db="EMBL/GenBank/DDBJ databases">
        <title>A Polyphasic approach of four new species of the genus Ohtaekwangia: Ohtaekwangia histidinii sp. nov., Ohtaekwangia cretensis sp. nov., Ohtaekwangia indiensis sp. nov., Ohtaekwangia reichenbachii sp. nov. from diverse environment.</title>
        <authorList>
            <person name="Octaviana S."/>
        </authorList>
    </citation>
    <scope>NUCLEOTIDE SEQUENCE [LARGE SCALE GENOMIC DNA]</scope>
    <source>
        <strain evidence="3 4">PWU4</strain>
    </source>
</reference>
<dbReference type="RefSeq" id="WP_254169366.1">
    <property type="nucleotide sequence ID" value="NZ_JAHESF010000045.1"/>
</dbReference>
<keyword evidence="1" id="KW-0472">Membrane</keyword>
<dbReference type="SMART" id="SM00014">
    <property type="entry name" value="acidPPc"/>
    <property type="match status" value="1"/>
</dbReference>
<evidence type="ECO:0000256" key="1">
    <source>
        <dbReference type="SAM" id="Phobius"/>
    </source>
</evidence>
<dbReference type="InterPro" id="IPR000326">
    <property type="entry name" value="PAP2/HPO"/>
</dbReference>
<proteinExistence type="predicted"/>
<dbReference type="Pfam" id="PF01569">
    <property type="entry name" value="PAP2"/>
    <property type="match status" value="1"/>
</dbReference>
<dbReference type="SUPFAM" id="SSF48317">
    <property type="entry name" value="Acid phosphatase/Vanadium-dependent haloperoxidase"/>
    <property type="match status" value="1"/>
</dbReference>
<feature type="transmembrane region" description="Helical" evidence="1">
    <location>
        <begin position="108"/>
        <end position="129"/>
    </location>
</feature>
<keyword evidence="1" id="KW-0812">Transmembrane</keyword>
<feature type="transmembrane region" description="Helical" evidence="1">
    <location>
        <begin position="136"/>
        <end position="155"/>
    </location>
</feature>
<gene>
    <name evidence="3" type="ORF">KK083_27560</name>
</gene>
<evidence type="ECO:0000259" key="2">
    <source>
        <dbReference type="SMART" id="SM00014"/>
    </source>
</evidence>
<dbReference type="Proteomes" id="UP001319200">
    <property type="component" value="Unassembled WGS sequence"/>
</dbReference>
<dbReference type="CDD" id="cd03395">
    <property type="entry name" value="PAP2_like_4"/>
    <property type="match status" value="1"/>
</dbReference>